<dbReference type="PANTHER" id="PTHR30485:SF0">
    <property type="entry name" value="NI_FE-HYDROGENASE 1 B-TYPE CYTOCHROME SUBUNIT-RELATED"/>
    <property type="match status" value="1"/>
</dbReference>
<protein>
    <submittedName>
        <fullName evidence="8">Cytochrome b561, bacterial/Ni-hydrogenase</fullName>
    </submittedName>
    <submittedName>
        <fullName evidence="9">Ni/Fe-hydrogenase, b-type cytochrome subunit</fullName>
    </submittedName>
</protein>
<dbReference type="GO" id="GO:0005886">
    <property type="term" value="C:plasma membrane"/>
    <property type="evidence" value="ECO:0007669"/>
    <property type="project" value="UniProtKB-SubCell"/>
</dbReference>
<evidence type="ECO:0000256" key="1">
    <source>
        <dbReference type="ARBA" id="ARBA00004651"/>
    </source>
</evidence>
<evidence type="ECO:0000256" key="4">
    <source>
        <dbReference type="ARBA" id="ARBA00022989"/>
    </source>
</evidence>
<dbReference type="InterPro" id="IPR016174">
    <property type="entry name" value="Di-haem_cyt_TM"/>
</dbReference>
<feature type="transmembrane region" description="Helical" evidence="6">
    <location>
        <begin position="12"/>
        <end position="31"/>
    </location>
</feature>
<dbReference type="GO" id="GO:0020037">
    <property type="term" value="F:heme binding"/>
    <property type="evidence" value="ECO:0007669"/>
    <property type="project" value="TreeGrafter"/>
</dbReference>
<sequence>METHHLPQRVAHAVNLTAMVVLAATGFYLHRPAAYGQMGTIRYVHYVAAFVLLANLALRIYYAFLGRYRDYWEFKPNVRSLPQQVKYYLFLSNKDAKQGLYNPLQRLAYLAVILMIILQALTGFAMGWPQGTMSFLVGWLGLAEIRSIHYLFTWLFITFLVIHLYLVFTESPQAFWEMFTGRQRKESRSVGKNMAHERI</sequence>
<dbReference type="PANTHER" id="PTHR30485">
    <property type="entry name" value="NI/FE-HYDROGENASE 1 B-TYPE CYTOCHROME SUBUNIT"/>
    <property type="match status" value="1"/>
</dbReference>
<organism evidence="8">
    <name type="scientific">Acididesulfobacillus acetoxydans</name>
    <dbReference type="NCBI Taxonomy" id="1561005"/>
    <lineage>
        <taxon>Bacteria</taxon>
        <taxon>Bacillati</taxon>
        <taxon>Bacillota</taxon>
        <taxon>Clostridia</taxon>
        <taxon>Eubacteriales</taxon>
        <taxon>Peptococcaceae</taxon>
        <taxon>Acididesulfobacillus</taxon>
    </lineage>
</organism>
<dbReference type="GO" id="GO:0022904">
    <property type="term" value="P:respiratory electron transport chain"/>
    <property type="evidence" value="ECO:0007669"/>
    <property type="project" value="InterPro"/>
</dbReference>
<reference evidence="8" key="2">
    <citation type="submission" date="2020-01" db="EMBL/GenBank/DDBJ databases">
        <authorList>
            <person name="Hornung B."/>
        </authorList>
    </citation>
    <scope>NUCLEOTIDE SEQUENCE</scope>
    <source>
        <strain evidence="8">PacBioINE</strain>
    </source>
</reference>
<keyword evidence="2" id="KW-1003">Cell membrane</keyword>
<dbReference type="Proteomes" id="UP000836597">
    <property type="component" value="Chromosome"/>
</dbReference>
<evidence type="ECO:0000313" key="10">
    <source>
        <dbReference type="Proteomes" id="UP001071230"/>
    </source>
</evidence>
<dbReference type="EMBL" id="CDGJ01000134">
    <property type="protein sequence ID" value="CEJ09558.1"/>
    <property type="molecule type" value="Genomic_DNA"/>
</dbReference>
<name>A0A8S0X3K9_9FIRM</name>
<keyword evidence="5 6" id="KW-0472">Membrane</keyword>
<dbReference type="GO" id="GO:0009055">
    <property type="term" value="F:electron transfer activity"/>
    <property type="evidence" value="ECO:0007669"/>
    <property type="project" value="InterPro"/>
</dbReference>
<dbReference type="SUPFAM" id="SSF81342">
    <property type="entry name" value="Transmembrane di-heme cytochromes"/>
    <property type="match status" value="1"/>
</dbReference>
<evidence type="ECO:0000259" key="7">
    <source>
        <dbReference type="Pfam" id="PF01292"/>
    </source>
</evidence>
<evidence type="ECO:0000256" key="6">
    <source>
        <dbReference type="SAM" id="Phobius"/>
    </source>
</evidence>
<dbReference type="EMBL" id="LR746496">
    <property type="protein sequence ID" value="CAA7600180.1"/>
    <property type="molecule type" value="Genomic_DNA"/>
</dbReference>
<dbReference type="InterPro" id="IPR011577">
    <property type="entry name" value="Cyt_b561_bac/Ni-Hgenase"/>
</dbReference>
<accession>A0A8S0X3K9</accession>
<comment type="subcellular location">
    <subcellularLocation>
        <location evidence="1">Cell membrane</location>
        <topology evidence="1">Multi-pass membrane protein</topology>
    </subcellularLocation>
</comment>
<dbReference type="KEGG" id="aacx:DEACI_0832"/>
<dbReference type="RefSeq" id="WP_240983888.1">
    <property type="nucleotide sequence ID" value="NZ_CDGJ01000134.1"/>
</dbReference>
<evidence type="ECO:0000256" key="3">
    <source>
        <dbReference type="ARBA" id="ARBA00022692"/>
    </source>
</evidence>
<feature type="transmembrane region" description="Helical" evidence="6">
    <location>
        <begin position="43"/>
        <end position="65"/>
    </location>
</feature>
<dbReference type="InterPro" id="IPR051542">
    <property type="entry name" value="Hydrogenase_cytochrome"/>
</dbReference>
<dbReference type="Proteomes" id="UP001071230">
    <property type="component" value="Unassembled WGS sequence"/>
</dbReference>
<keyword evidence="4 6" id="KW-1133">Transmembrane helix</keyword>
<evidence type="ECO:0000313" key="9">
    <source>
        <dbReference type="EMBL" id="CEJ09558.1"/>
    </source>
</evidence>
<feature type="domain" description="Cytochrome b561 bacterial/Ni-hydrogenase" evidence="7">
    <location>
        <begin position="4"/>
        <end position="181"/>
    </location>
</feature>
<keyword evidence="10" id="KW-1185">Reference proteome</keyword>
<feature type="transmembrane region" description="Helical" evidence="6">
    <location>
        <begin position="107"/>
        <end position="128"/>
    </location>
</feature>
<evidence type="ECO:0000256" key="2">
    <source>
        <dbReference type="ARBA" id="ARBA00022475"/>
    </source>
</evidence>
<evidence type="ECO:0000256" key="5">
    <source>
        <dbReference type="ARBA" id="ARBA00023136"/>
    </source>
</evidence>
<evidence type="ECO:0000313" key="8">
    <source>
        <dbReference type="EMBL" id="CAA7600180.1"/>
    </source>
</evidence>
<dbReference type="Gene3D" id="1.20.950.20">
    <property type="entry name" value="Transmembrane di-heme cytochromes, Chain C"/>
    <property type="match status" value="1"/>
</dbReference>
<proteinExistence type="predicted"/>
<dbReference type="AlphaFoldDB" id="A0A8S0X3K9"/>
<dbReference type="Pfam" id="PF01292">
    <property type="entry name" value="Ni_hydr_CYTB"/>
    <property type="match status" value="1"/>
</dbReference>
<reference evidence="9" key="1">
    <citation type="submission" date="2014-11" db="EMBL/GenBank/DDBJ databases">
        <authorList>
            <person name="Hornung B.V."/>
        </authorList>
    </citation>
    <scope>NUCLEOTIDE SEQUENCE</scope>
    <source>
        <strain evidence="9">INE</strain>
    </source>
</reference>
<gene>
    <name evidence="8" type="ORF">DEACI_0832</name>
    <name evidence="9" type="ORF">DEACI_4043</name>
</gene>
<feature type="transmembrane region" description="Helical" evidence="6">
    <location>
        <begin position="148"/>
        <end position="168"/>
    </location>
</feature>
<keyword evidence="3 6" id="KW-0812">Transmembrane</keyword>